<evidence type="ECO:0000256" key="2">
    <source>
        <dbReference type="SAM" id="MobiDB-lite"/>
    </source>
</evidence>
<feature type="coiled-coil region" evidence="1">
    <location>
        <begin position="30"/>
        <end position="57"/>
    </location>
</feature>
<evidence type="ECO:0000313" key="4">
    <source>
        <dbReference type="Proteomes" id="UP000265540"/>
    </source>
</evidence>
<sequence>MYGVASIKYIALSVLLVIASVNFTKTTLEIIKSSQRLDDLRDEVSLMEQEKNDLEGSVEFKKSDEYVEEKARNDLNLAKPGEKLFVVKDKGEPQKARDTDEPEDSSVLSAFDKLEKQSDSDKKENNLYLWYRLFF</sequence>
<feature type="region of interest" description="Disordered" evidence="2">
    <location>
        <begin position="89"/>
        <end position="121"/>
    </location>
</feature>
<gene>
    <name evidence="3" type="ORF">C4561_03035</name>
</gene>
<protein>
    <submittedName>
        <fullName evidence="3">Septum formation initiator family protein</fullName>
    </submittedName>
</protein>
<proteinExistence type="predicted"/>
<name>A0A3A4ZD08_UNCKA</name>
<keyword evidence="1" id="KW-0175">Coiled coil</keyword>
<evidence type="ECO:0000313" key="3">
    <source>
        <dbReference type="EMBL" id="RJR27115.1"/>
    </source>
</evidence>
<dbReference type="InterPro" id="IPR007060">
    <property type="entry name" value="FtsL/DivIC"/>
</dbReference>
<feature type="compositionally biased region" description="Basic and acidic residues" evidence="2">
    <location>
        <begin position="89"/>
        <end position="99"/>
    </location>
</feature>
<dbReference type="AlphaFoldDB" id="A0A3A4ZD08"/>
<dbReference type="Proteomes" id="UP000265540">
    <property type="component" value="Unassembled WGS sequence"/>
</dbReference>
<dbReference type="Pfam" id="PF04977">
    <property type="entry name" value="DivIC"/>
    <property type="match status" value="1"/>
</dbReference>
<organism evidence="3 4">
    <name type="scientific">candidate division WWE3 bacterium</name>
    <dbReference type="NCBI Taxonomy" id="2053526"/>
    <lineage>
        <taxon>Bacteria</taxon>
        <taxon>Katanobacteria</taxon>
    </lineage>
</organism>
<feature type="compositionally biased region" description="Basic and acidic residues" evidence="2">
    <location>
        <begin position="112"/>
        <end position="121"/>
    </location>
</feature>
<dbReference type="EMBL" id="QZJF01000016">
    <property type="protein sequence ID" value="RJR27115.1"/>
    <property type="molecule type" value="Genomic_DNA"/>
</dbReference>
<evidence type="ECO:0000256" key="1">
    <source>
        <dbReference type="SAM" id="Coils"/>
    </source>
</evidence>
<accession>A0A3A4ZD08</accession>
<comment type="caution">
    <text evidence="3">The sequence shown here is derived from an EMBL/GenBank/DDBJ whole genome shotgun (WGS) entry which is preliminary data.</text>
</comment>
<reference evidence="3 4" key="1">
    <citation type="journal article" date="2017" name="ISME J.">
        <title>Energy and carbon metabolisms in a deep terrestrial subsurface fluid microbial community.</title>
        <authorList>
            <person name="Momper L."/>
            <person name="Jungbluth S.P."/>
            <person name="Lee M.D."/>
            <person name="Amend J.P."/>
        </authorList>
    </citation>
    <scope>NUCLEOTIDE SEQUENCE [LARGE SCALE GENOMIC DNA]</scope>
    <source>
        <strain evidence="3">SURF_46</strain>
    </source>
</reference>